<dbReference type="AlphaFoldDB" id="A0AAD9B2J1"/>
<dbReference type="SMART" id="SM00248">
    <property type="entry name" value="ANK"/>
    <property type="match status" value="1"/>
</dbReference>
<dbReference type="SUPFAM" id="SSF48403">
    <property type="entry name" value="Ankyrin repeat"/>
    <property type="match status" value="1"/>
</dbReference>
<comment type="caution">
    <text evidence="5">The sequence shown here is derived from an EMBL/GenBank/DDBJ whole genome shotgun (WGS) entry which is preliminary data.</text>
</comment>
<organism evidence="5 6">
    <name type="scientific">Colletotrichum chrysophilum</name>
    <dbReference type="NCBI Taxonomy" id="1836956"/>
    <lineage>
        <taxon>Eukaryota</taxon>
        <taxon>Fungi</taxon>
        <taxon>Dikarya</taxon>
        <taxon>Ascomycota</taxon>
        <taxon>Pezizomycotina</taxon>
        <taxon>Sordariomycetes</taxon>
        <taxon>Hypocreomycetidae</taxon>
        <taxon>Glomerellales</taxon>
        <taxon>Glomerellaceae</taxon>
        <taxon>Colletotrichum</taxon>
        <taxon>Colletotrichum gloeosporioides species complex</taxon>
    </lineage>
</organism>
<dbReference type="PROSITE" id="PS50088">
    <property type="entry name" value="ANK_REPEAT"/>
    <property type="match status" value="1"/>
</dbReference>
<evidence type="ECO:0000256" key="1">
    <source>
        <dbReference type="PROSITE-ProRule" id="PRU00023"/>
    </source>
</evidence>
<keyword evidence="6" id="KW-1185">Reference proteome</keyword>
<dbReference type="PANTHER" id="PTHR10622">
    <property type="entry name" value="HET DOMAIN-CONTAINING PROTEIN"/>
    <property type="match status" value="1"/>
</dbReference>
<dbReference type="Proteomes" id="UP001243330">
    <property type="component" value="Unassembled WGS sequence"/>
</dbReference>
<evidence type="ECO:0000313" key="6">
    <source>
        <dbReference type="Proteomes" id="UP001243330"/>
    </source>
</evidence>
<dbReference type="PROSITE" id="PS50297">
    <property type="entry name" value="ANK_REP_REGION"/>
    <property type="match status" value="1"/>
</dbReference>
<evidence type="ECO:0000259" key="4">
    <source>
        <dbReference type="Pfam" id="PF26640"/>
    </source>
</evidence>
<feature type="repeat" description="ANK" evidence="1">
    <location>
        <begin position="678"/>
        <end position="705"/>
    </location>
</feature>
<dbReference type="InterPro" id="IPR002110">
    <property type="entry name" value="Ankyrin_rpt"/>
</dbReference>
<accession>A0AAD9B2J1</accession>
<evidence type="ECO:0000256" key="2">
    <source>
        <dbReference type="SAM" id="MobiDB-lite"/>
    </source>
</evidence>
<sequence>MRLLDARTLRVLEFNNDAIPPYAILSHTWGEEEITYQDLNSQLDQIYTQIKAMGNFLKAENGYQFSSQVKTKKGFVKVEQAAKRALSDRYDYIWIDTCCIDKSSSAELSEAINSMYQWYQGAGICYAFLSDVSTRNNGRAWQEPTIRSSRWFTRGWTLQELIAPRNMQFYSAEWDFLGSKVGSQLNTSSNNLIGPHILGEITGIDERVLDGSLGPQDLSVATRMSWAALRQTTRVEDLAYCLLGVFSVNMPLLYGEGSRAFVRLQEAIMRETDDQSIFAWTKTDLLPSKSTTTEDYLSGLLADSPMHFLKSTGIRPLPPLLSGETMSTTISNQSPQSQAISSTNSRTGTIEGVETSPAIYLKRLWGNQYARILPESIELLKPPGLEVPLADEGYKTVNVRQNPVHLVPDFNVNPDSLGPRRVKTAYPRNRWDSSAWILKSTYAQVGGVMGVIELEDIRSERNSSTIAVFVGIETSNGAHYKPWCMPVRRQGGFSMKSLFEMVDESARNGRLFPSIFGSPENVCVAQVSEIVRHGRSYVSLTVEDVPELGYYHFQHDPALNFAPPREVAGPMDCAKRLARIFQPSIVEDFGASSLLEGSFVGKRVVRVRPAEQLLSYTNDLLQRVPDQIETDMKEEMFDPMDQLKAEKLLEFCRDGELDMIKAMGPIEPLLQVRTVNFFGFTPLHWAVFGGYVKLAEYLLEQGSSMMHGPEFKPDNAA</sequence>
<keyword evidence="1" id="KW-0040">ANK repeat</keyword>
<feature type="domain" description="DUF8212" evidence="4">
    <location>
        <begin position="259"/>
        <end position="293"/>
    </location>
</feature>
<feature type="domain" description="Heterokaryon incompatibility" evidence="3">
    <location>
        <begin position="22"/>
        <end position="136"/>
    </location>
</feature>
<dbReference type="Pfam" id="PF26640">
    <property type="entry name" value="DUF8212"/>
    <property type="match status" value="1"/>
</dbReference>
<dbReference type="PANTHER" id="PTHR10622:SF10">
    <property type="entry name" value="HET DOMAIN-CONTAINING PROTEIN"/>
    <property type="match status" value="1"/>
</dbReference>
<evidence type="ECO:0000259" key="3">
    <source>
        <dbReference type="Pfam" id="PF06985"/>
    </source>
</evidence>
<protein>
    <submittedName>
        <fullName evidence="5">Het domain-containing protein</fullName>
    </submittedName>
</protein>
<dbReference type="InterPro" id="IPR036770">
    <property type="entry name" value="Ankyrin_rpt-contain_sf"/>
</dbReference>
<dbReference type="EMBL" id="JAQOWY010000002">
    <property type="protein sequence ID" value="KAK1857185.1"/>
    <property type="molecule type" value="Genomic_DNA"/>
</dbReference>
<proteinExistence type="predicted"/>
<reference evidence="5" key="1">
    <citation type="submission" date="2023-01" db="EMBL/GenBank/DDBJ databases">
        <title>Colletotrichum chrysophilum M932 genome sequence.</title>
        <authorList>
            <person name="Baroncelli R."/>
        </authorList>
    </citation>
    <scope>NUCLEOTIDE SEQUENCE</scope>
    <source>
        <strain evidence="5">M932</strain>
    </source>
</reference>
<name>A0AAD9B2J1_9PEZI</name>
<dbReference type="Pfam" id="PF06985">
    <property type="entry name" value="HET"/>
    <property type="match status" value="1"/>
</dbReference>
<feature type="region of interest" description="Disordered" evidence="2">
    <location>
        <begin position="327"/>
        <end position="348"/>
    </location>
</feature>
<evidence type="ECO:0000313" key="5">
    <source>
        <dbReference type="EMBL" id="KAK1857185.1"/>
    </source>
</evidence>
<dbReference type="Gene3D" id="1.25.40.20">
    <property type="entry name" value="Ankyrin repeat-containing domain"/>
    <property type="match status" value="1"/>
</dbReference>
<dbReference type="Pfam" id="PF00023">
    <property type="entry name" value="Ank"/>
    <property type="match status" value="1"/>
</dbReference>
<dbReference type="InterPro" id="IPR010730">
    <property type="entry name" value="HET"/>
</dbReference>
<gene>
    <name evidence="5" type="ORF">CCHR01_00259</name>
</gene>
<dbReference type="InterPro" id="IPR058525">
    <property type="entry name" value="DUF8212"/>
</dbReference>